<gene>
    <name evidence="7" type="primary">rpsD</name>
    <name evidence="12" type="ORF">DGD08_13155</name>
</gene>
<keyword evidence="5 7" id="KW-0687">Ribonucleoprotein</keyword>
<feature type="domain" description="RNA-binding S4" evidence="10">
    <location>
        <begin position="94"/>
        <end position="152"/>
    </location>
</feature>
<dbReference type="SMART" id="SM00363">
    <property type="entry name" value="S4"/>
    <property type="match status" value="1"/>
</dbReference>
<dbReference type="GO" id="GO:0042274">
    <property type="term" value="P:ribosomal small subunit biogenesis"/>
    <property type="evidence" value="ECO:0007669"/>
    <property type="project" value="TreeGrafter"/>
</dbReference>
<dbReference type="Gene3D" id="3.10.290.10">
    <property type="entry name" value="RNA-binding S4 domain"/>
    <property type="match status" value="1"/>
</dbReference>
<evidence type="ECO:0000256" key="9">
    <source>
        <dbReference type="SAM" id="MobiDB-lite"/>
    </source>
</evidence>
<reference evidence="12 13" key="1">
    <citation type="journal article" date="2018" name="Nat. Biotechnol.">
        <title>A standardized bacterial taxonomy based on genome phylogeny substantially revises the tree of life.</title>
        <authorList>
            <person name="Parks D.H."/>
            <person name="Chuvochina M."/>
            <person name="Waite D.W."/>
            <person name="Rinke C."/>
            <person name="Skarshewski A."/>
            <person name="Chaumeil P.A."/>
            <person name="Hugenholtz P."/>
        </authorList>
    </citation>
    <scope>NUCLEOTIDE SEQUENCE [LARGE SCALE GENOMIC DNA]</scope>
    <source>
        <strain evidence="12">UBA8844</strain>
    </source>
</reference>
<dbReference type="Proteomes" id="UP000264071">
    <property type="component" value="Unassembled WGS sequence"/>
</dbReference>
<protein>
    <recommendedName>
        <fullName evidence="6 7">Small ribosomal subunit protein uS4</fullName>
    </recommendedName>
</protein>
<dbReference type="PROSITE" id="PS00632">
    <property type="entry name" value="RIBOSOMAL_S4"/>
    <property type="match status" value="1"/>
</dbReference>
<dbReference type="InterPro" id="IPR001912">
    <property type="entry name" value="Ribosomal_uS4_N"/>
</dbReference>
<dbReference type="InterPro" id="IPR018079">
    <property type="entry name" value="Ribosomal_uS4_CS"/>
</dbReference>
<feature type="region of interest" description="Disordered" evidence="9">
    <location>
        <begin position="22"/>
        <end position="43"/>
    </location>
</feature>
<comment type="subunit">
    <text evidence="7">Part of the 30S ribosomal subunit. Contacts protein S5. The interaction surface between S4 and S5 is involved in control of translational fidelity.</text>
</comment>
<comment type="function">
    <text evidence="7">One of the primary rRNA binding proteins, it binds directly to 16S rRNA where it nucleates assembly of the body of the 30S subunit.</text>
</comment>
<comment type="function">
    <text evidence="7">With S5 and S12 plays an important role in translational accuracy.</text>
</comment>
<evidence type="ECO:0000256" key="6">
    <source>
        <dbReference type="ARBA" id="ARBA00035254"/>
    </source>
</evidence>
<evidence type="ECO:0000256" key="1">
    <source>
        <dbReference type="ARBA" id="ARBA00007465"/>
    </source>
</evidence>
<dbReference type="EMBL" id="DPIY01000010">
    <property type="protein sequence ID" value="HCT58146.1"/>
    <property type="molecule type" value="Genomic_DNA"/>
</dbReference>
<dbReference type="OMA" id="YFEARPY"/>
<keyword evidence="4 7" id="KW-0689">Ribosomal protein</keyword>
<dbReference type="SUPFAM" id="SSF55174">
    <property type="entry name" value="Alpha-L RNA-binding motif"/>
    <property type="match status" value="1"/>
</dbReference>
<evidence type="ECO:0000259" key="11">
    <source>
        <dbReference type="SMART" id="SM01390"/>
    </source>
</evidence>
<keyword evidence="3 7" id="KW-0694">RNA-binding</keyword>
<dbReference type="InterPro" id="IPR022801">
    <property type="entry name" value="Ribosomal_uS4"/>
</dbReference>
<evidence type="ECO:0000256" key="3">
    <source>
        <dbReference type="ARBA" id="ARBA00022884"/>
    </source>
</evidence>
<dbReference type="AlphaFoldDB" id="A0A3D4VAK8"/>
<evidence type="ECO:0000256" key="5">
    <source>
        <dbReference type="ARBA" id="ARBA00023274"/>
    </source>
</evidence>
<dbReference type="NCBIfam" id="NF003717">
    <property type="entry name" value="PRK05327.1"/>
    <property type="match status" value="1"/>
</dbReference>
<dbReference type="InterPro" id="IPR036986">
    <property type="entry name" value="S4_RNA-bd_sf"/>
</dbReference>
<dbReference type="InterPro" id="IPR002942">
    <property type="entry name" value="S4_RNA-bd"/>
</dbReference>
<accession>A0A3D4VAK8</accession>
<proteinExistence type="inferred from homology"/>
<evidence type="ECO:0000256" key="8">
    <source>
        <dbReference type="RuleBase" id="RU003699"/>
    </source>
</evidence>
<dbReference type="GO" id="GO:0003735">
    <property type="term" value="F:structural constituent of ribosome"/>
    <property type="evidence" value="ECO:0007669"/>
    <property type="project" value="InterPro"/>
</dbReference>
<comment type="similarity">
    <text evidence="1 7 8">Belongs to the universal ribosomal protein uS4 family.</text>
</comment>
<dbReference type="Pfam" id="PF01479">
    <property type="entry name" value="S4"/>
    <property type="match status" value="1"/>
</dbReference>
<dbReference type="GO" id="GO:0006412">
    <property type="term" value="P:translation"/>
    <property type="evidence" value="ECO:0007669"/>
    <property type="project" value="UniProtKB-UniRule"/>
</dbReference>
<keyword evidence="2 7" id="KW-0699">rRNA-binding</keyword>
<dbReference type="FunFam" id="3.10.290.10:FF:000001">
    <property type="entry name" value="30S ribosomal protein S4"/>
    <property type="match status" value="1"/>
</dbReference>
<dbReference type="Gene3D" id="1.10.1050.10">
    <property type="entry name" value="Ribosomal Protein S4 Delta 41, Chain A, domain 1"/>
    <property type="match status" value="1"/>
</dbReference>
<comment type="caution">
    <text evidence="12">The sequence shown here is derived from an EMBL/GenBank/DDBJ whole genome shotgun (WGS) entry which is preliminary data.</text>
</comment>
<evidence type="ECO:0000313" key="13">
    <source>
        <dbReference type="Proteomes" id="UP000264071"/>
    </source>
</evidence>
<dbReference type="GO" id="GO:0015935">
    <property type="term" value="C:small ribosomal subunit"/>
    <property type="evidence" value="ECO:0007669"/>
    <property type="project" value="InterPro"/>
</dbReference>
<dbReference type="CDD" id="cd00165">
    <property type="entry name" value="S4"/>
    <property type="match status" value="1"/>
</dbReference>
<dbReference type="HAMAP" id="MF_01306_B">
    <property type="entry name" value="Ribosomal_uS4_B"/>
    <property type="match status" value="1"/>
</dbReference>
<feature type="domain" description="Small ribosomal subunit protein uS4 N-terminal" evidence="11">
    <location>
        <begin position="2"/>
        <end position="93"/>
    </location>
</feature>
<dbReference type="NCBIfam" id="TIGR01017">
    <property type="entry name" value="rpsD_bact"/>
    <property type="match status" value="1"/>
</dbReference>
<dbReference type="PANTHER" id="PTHR11831">
    <property type="entry name" value="30S 40S RIBOSOMAL PROTEIN"/>
    <property type="match status" value="1"/>
</dbReference>
<dbReference type="PROSITE" id="PS50889">
    <property type="entry name" value="S4"/>
    <property type="match status" value="1"/>
</dbReference>
<sequence length="205" mass="23327">MSRVGPRLKIIRRLGIQLPGLTAKDAERRPYPPGQHGQSTARRRKVSLYRLRLEAKQALRFYYGISENQLRRTYAMAKTRPGRTGDVMLAMLEARLDNVVFRLGFARTIPAARQLVVHGHVYVNGSRVDRPGYRLRTGEMIKLDPRMAENPHVQEQLQRGPQVKLPGWLAKTDDAPLEGRMIAPPTRESVPFACNDAAIVEYYAR</sequence>
<dbReference type="SMART" id="SM01390">
    <property type="entry name" value="Ribosomal_S4"/>
    <property type="match status" value="1"/>
</dbReference>
<evidence type="ECO:0000259" key="10">
    <source>
        <dbReference type="SMART" id="SM00363"/>
    </source>
</evidence>
<dbReference type="Pfam" id="PF00163">
    <property type="entry name" value="Ribosomal_S4"/>
    <property type="match status" value="1"/>
</dbReference>
<name>A0A3D4VAK8_9BACT</name>
<organism evidence="12 13">
    <name type="scientific">Gemmatimonas aurantiaca</name>
    <dbReference type="NCBI Taxonomy" id="173480"/>
    <lineage>
        <taxon>Bacteria</taxon>
        <taxon>Pseudomonadati</taxon>
        <taxon>Gemmatimonadota</taxon>
        <taxon>Gemmatimonadia</taxon>
        <taxon>Gemmatimonadales</taxon>
        <taxon>Gemmatimonadaceae</taxon>
        <taxon>Gemmatimonas</taxon>
    </lineage>
</organism>
<dbReference type="GO" id="GO:0019843">
    <property type="term" value="F:rRNA binding"/>
    <property type="evidence" value="ECO:0007669"/>
    <property type="project" value="UniProtKB-UniRule"/>
</dbReference>
<evidence type="ECO:0000256" key="4">
    <source>
        <dbReference type="ARBA" id="ARBA00022980"/>
    </source>
</evidence>
<evidence type="ECO:0000313" key="12">
    <source>
        <dbReference type="EMBL" id="HCT58146.1"/>
    </source>
</evidence>
<evidence type="ECO:0000256" key="7">
    <source>
        <dbReference type="HAMAP-Rule" id="MF_01306"/>
    </source>
</evidence>
<evidence type="ECO:0000256" key="2">
    <source>
        <dbReference type="ARBA" id="ARBA00022730"/>
    </source>
</evidence>
<dbReference type="PANTHER" id="PTHR11831:SF4">
    <property type="entry name" value="SMALL RIBOSOMAL SUBUNIT PROTEIN US4M"/>
    <property type="match status" value="1"/>
</dbReference>
<dbReference type="InterPro" id="IPR005709">
    <property type="entry name" value="Ribosomal_uS4_bac-type"/>
</dbReference>